<evidence type="ECO:0000313" key="3">
    <source>
        <dbReference type="Proteomes" id="UP000240493"/>
    </source>
</evidence>
<dbReference type="EMBL" id="KZ679263">
    <property type="protein sequence ID" value="PTB40387.1"/>
    <property type="molecule type" value="Genomic_DNA"/>
</dbReference>
<dbReference type="InterPro" id="IPR022198">
    <property type="entry name" value="DUF3723"/>
</dbReference>
<dbReference type="STRING" id="1042311.A0A2T3Z6F8"/>
<feature type="region of interest" description="Disordered" evidence="1">
    <location>
        <begin position="432"/>
        <end position="482"/>
    </location>
</feature>
<reference evidence="2 3" key="1">
    <citation type="submission" date="2016-07" db="EMBL/GenBank/DDBJ databases">
        <title>Multiple horizontal gene transfer events from other fungi enriched the ability of initially mycotrophic Trichoderma (Ascomycota) to feed on dead plant biomass.</title>
        <authorList>
            <consortium name="DOE Joint Genome Institute"/>
            <person name="Aerts A."/>
            <person name="Atanasova L."/>
            <person name="Chenthamara K."/>
            <person name="Zhang J."/>
            <person name="Grujic M."/>
            <person name="Henrissat B."/>
            <person name="Kuo A."/>
            <person name="Salamov A."/>
            <person name="Lipzen A."/>
            <person name="Labutti K."/>
            <person name="Barry K."/>
            <person name="Miao Y."/>
            <person name="Rahimi M.J."/>
            <person name="Shen Q."/>
            <person name="Grigoriev I.V."/>
            <person name="Kubicek C.P."/>
            <person name="Druzhinina I.S."/>
        </authorList>
    </citation>
    <scope>NUCLEOTIDE SEQUENCE [LARGE SCALE GENOMIC DNA]</scope>
    <source>
        <strain evidence="2 3">CBS 433.97</strain>
    </source>
</reference>
<feature type="compositionally biased region" description="Basic and acidic residues" evidence="1">
    <location>
        <begin position="433"/>
        <end position="443"/>
    </location>
</feature>
<gene>
    <name evidence="2" type="ORF">M441DRAFT_459700</name>
</gene>
<dbReference type="Proteomes" id="UP000240493">
    <property type="component" value="Unassembled WGS sequence"/>
</dbReference>
<evidence type="ECO:0000256" key="1">
    <source>
        <dbReference type="SAM" id="MobiDB-lite"/>
    </source>
</evidence>
<protein>
    <submittedName>
        <fullName evidence="2">Uncharacterized protein</fullName>
    </submittedName>
</protein>
<name>A0A2T3Z6F8_TRIA4</name>
<feature type="compositionally biased region" description="Polar residues" evidence="1">
    <location>
        <begin position="444"/>
        <end position="456"/>
    </location>
</feature>
<accession>A0A2T3Z6F8</accession>
<evidence type="ECO:0000313" key="2">
    <source>
        <dbReference type="EMBL" id="PTB40387.1"/>
    </source>
</evidence>
<feature type="compositionally biased region" description="Polar residues" evidence="1">
    <location>
        <begin position="465"/>
        <end position="479"/>
    </location>
</feature>
<proteinExistence type="predicted"/>
<dbReference type="AlphaFoldDB" id="A0A2T3Z6F8"/>
<sequence>MEDSKDFSLYHTIRLEDKKGKVYGDAAFNSNKDNFSSDHIRRCVRALLNHKILKEAFDPLLETRGLRQGMRFSTLHKLCCAKADEALDKIDIEDVQALELRCPQLCSRDAEDILKMINDGHIFRAFNQEERESIKHIILSIDYVIPSIGTFFQDVHLLEMCAASMRHIVTPFYKMTIRETLRRGFTPTIAVHSPQVTVSPAIEAPTDGLDPSFDLAMEQLWIYLVGVFQRMPPPNLGTGGRLLAGYLVKKPDVGVLSRVAKYAQKLGFKTPEIERLSQLAIDGNSEYPANLKVNNQPQLTNFVSQNPNLAAFLITGHVKNSLNRSAAKSPVSYARVLRQRRGRPKHDLYQEDRKYLMIELVRFNFGALNMKSQDISSFQILRSQCLSFFSLSKEMDNSGAYKTPADVNASEADTTCILEQIYSVRSTSFSSKYQEEERRRKESGNYQVSHNNNANDITAPKDQHTSSLGSVSKSQTHNPRSTRHIDKKNFKFIVHQEGQFKTFLQVDTDQEDDVKEVATTILRDHEMSLYYLDCTPLLAEDCWKLPRDDLNNILLLPTTDFVINDELKTAAAAYRKKEQRAQLEEFRRR</sequence>
<dbReference type="OrthoDB" id="5084901at2759"/>
<organism evidence="2 3">
    <name type="scientific">Trichoderma asperellum (strain ATCC 204424 / CBS 433.97 / NBRC 101777)</name>
    <dbReference type="NCBI Taxonomy" id="1042311"/>
    <lineage>
        <taxon>Eukaryota</taxon>
        <taxon>Fungi</taxon>
        <taxon>Dikarya</taxon>
        <taxon>Ascomycota</taxon>
        <taxon>Pezizomycotina</taxon>
        <taxon>Sordariomycetes</taxon>
        <taxon>Hypocreomycetidae</taxon>
        <taxon>Hypocreales</taxon>
        <taxon>Hypocreaceae</taxon>
        <taxon>Trichoderma</taxon>
    </lineage>
</organism>
<keyword evidence="3" id="KW-1185">Reference proteome</keyword>
<dbReference type="Pfam" id="PF12520">
    <property type="entry name" value="DUF3723"/>
    <property type="match status" value="1"/>
</dbReference>